<dbReference type="GO" id="GO:0003677">
    <property type="term" value="F:DNA binding"/>
    <property type="evidence" value="ECO:0007669"/>
    <property type="project" value="UniProtKB-UniRule"/>
</dbReference>
<sequence length="230" mass="25508">MAGVRGQGRQFDIDDALDKAMDIFWRNGYEGTSIAKLTTGMGITASSLYAAFQDKQHLFDQVVEHYLNTEGRFTDLAFNEEEHALPLIRRILFEAADKYSDKSGPGGCLISCAATCVTDANRDIEKKLESHRISNIKRIKNIIDADLEKEVIVSNVNAENIAEFIGTVLQGMAQRGRDGASLRNLQSTARITYICVECTFNGFDYWNLNDSSQSRVGSEHVDLEEAAGDV</sequence>
<keyword evidence="2 4" id="KW-0238">DNA-binding</keyword>
<reference evidence="6" key="1">
    <citation type="submission" date="2013-08" db="EMBL/GenBank/DDBJ databases">
        <authorList>
            <person name="Durkin A.S."/>
            <person name="Haft D.R."/>
            <person name="McCorrison J."/>
            <person name="Torralba M."/>
            <person name="Gillis M."/>
            <person name="Haft D.H."/>
            <person name="Methe B."/>
            <person name="Sutton G."/>
            <person name="Nelson K.E."/>
        </authorList>
    </citation>
    <scope>NUCLEOTIDE SEQUENCE [LARGE SCALE GENOMIC DNA]</scope>
    <source>
        <strain evidence="6">F0233</strain>
    </source>
</reference>
<dbReference type="EMBL" id="ACVN02000077">
    <property type="protein sequence ID" value="ERK60717.1"/>
    <property type="molecule type" value="Genomic_DNA"/>
</dbReference>
<comment type="caution">
    <text evidence="6">The sequence shown here is derived from an EMBL/GenBank/DDBJ whole genome shotgun (WGS) entry which is preliminary data.</text>
</comment>
<dbReference type="InterPro" id="IPR009057">
    <property type="entry name" value="Homeodomain-like_sf"/>
</dbReference>
<name>U2SDB5_9ACTN</name>
<dbReference type="OrthoDB" id="9805134at2"/>
<keyword evidence="7" id="KW-1185">Reference proteome</keyword>
<dbReference type="AlphaFoldDB" id="U2SDB5"/>
<dbReference type="RefSeq" id="WP_021796744.1">
    <property type="nucleotide sequence ID" value="NZ_ACVN02000077.1"/>
</dbReference>
<evidence type="ECO:0000256" key="4">
    <source>
        <dbReference type="PROSITE-ProRule" id="PRU00335"/>
    </source>
</evidence>
<accession>U2SDB5</accession>
<dbReference type="Proteomes" id="UP000017052">
    <property type="component" value="Unassembled WGS sequence"/>
</dbReference>
<dbReference type="GeneID" id="95359701"/>
<dbReference type="Gene3D" id="1.10.10.60">
    <property type="entry name" value="Homeodomain-like"/>
    <property type="match status" value="1"/>
</dbReference>
<feature type="domain" description="HTH tetR-type" evidence="5">
    <location>
        <begin position="10"/>
        <end position="70"/>
    </location>
</feature>
<keyword evidence="1" id="KW-0805">Transcription regulation</keyword>
<proteinExistence type="predicted"/>
<keyword evidence="3" id="KW-0804">Transcription</keyword>
<dbReference type="PROSITE" id="PS50977">
    <property type="entry name" value="HTH_TETR_2"/>
    <property type="match status" value="1"/>
</dbReference>
<dbReference type="Gene3D" id="1.10.357.10">
    <property type="entry name" value="Tetracycline Repressor, domain 2"/>
    <property type="match status" value="1"/>
</dbReference>
<dbReference type="InterPro" id="IPR036271">
    <property type="entry name" value="Tet_transcr_reg_TetR-rel_C_sf"/>
</dbReference>
<dbReference type="InterPro" id="IPR001647">
    <property type="entry name" value="HTH_TetR"/>
</dbReference>
<evidence type="ECO:0000256" key="3">
    <source>
        <dbReference type="ARBA" id="ARBA00023163"/>
    </source>
</evidence>
<dbReference type="PANTHER" id="PTHR47506">
    <property type="entry name" value="TRANSCRIPTIONAL REGULATORY PROTEIN"/>
    <property type="match status" value="1"/>
</dbReference>
<evidence type="ECO:0000313" key="7">
    <source>
        <dbReference type="Proteomes" id="UP000017052"/>
    </source>
</evidence>
<protein>
    <submittedName>
        <fullName evidence="6">Transcriptional regulator, TetR family</fullName>
    </submittedName>
</protein>
<evidence type="ECO:0000313" key="6">
    <source>
        <dbReference type="EMBL" id="ERK60717.1"/>
    </source>
</evidence>
<feature type="DNA-binding region" description="H-T-H motif" evidence="4">
    <location>
        <begin position="33"/>
        <end position="52"/>
    </location>
</feature>
<dbReference type="PANTHER" id="PTHR47506:SF1">
    <property type="entry name" value="HTH-TYPE TRANSCRIPTIONAL REGULATOR YJDC"/>
    <property type="match status" value="1"/>
</dbReference>
<evidence type="ECO:0000256" key="1">
    <source>
        <dbReference type="ARBA" id="ARBA00023015"/>
    </source>
</evidence>
<dbReference type="Pfam" id="PF00440">
    <property type="entry name" value="TetR_N"/>
    <property type="match status" value="1"/>
</dbReference>
<gene>
    <name evidence="6" type="ORF">HMPREF0682_1039</name>
</gene>
<evidence type="ECO:0000259" key="5">
    <source>
        <dbReference type="PROSITE" id="PS50977"/>
    </source>
</evidence>
<evidence type="ECO:0000256" key="2">
    <source>
        <dbReference type="ARBA" id="ARBA00023125"/>
    </source>
</evidence>
<organism evidence="6 7">
    <name type="scientific">Propionibacterium acidifaciens F0233</name>
    <dbReference type="NCBI Taxonomy" id="553198"/>
    <lineage>
        <taxon>Bacteria</taxon>
        <taxon>Bacillati</taxon>
        <taxon>Actinomycetota</taxon>
        <taxon>Actinomycetes</taxon>
        <taxon>Propionibacteriales</taxon>
        <taxon>Propionibacteriaceae</taxon>
        <taxon>Propionibacterium</taxon>
    </lineage>
</organism>
<dbReference type="SUPFAM" id="SSF48498">
    <property type="entry name" value="Tetracyclin repressor-like, C-terminal domain"/>
    <property type="match status" value="1"/>
</dbReference>
<dbReference type="SUPFAM" id="SSF46689">
    <property type="entry name" value="Homeodomain-like"/>
    <property type="match status" value="1"/>
</dbReference>